<evidence type="ECO:0000313" key="3">
    <source>
        <dbReference type="Proteomes" id="UP001165060"/>
    </source>
</evidence>
<name>A0ABQ6ML65_9STRA</name>
<dbReference type="EMBL" id="BRYB01005752">
    <property type="protein sequence ID" value="GMI28536.1"/>
    <property type="molecule type" value="Genomic_DNA"/>
</dbReference>
<protein>
    <recommendedName>
        <fullName evidence="4">EGF-like domain-containing protein</fullName>
    </recommendedName>
</protein>
<gene>
    <name evidence="2" type="ORF">TeGR_g7299</name>
</gene>
<feature type="non-terminal residue" evidence="2">
    <location>
        <position position="305"/>
    </location>
</feature>
<evidence type="ECO:0008006" key="4">
    <source>
        <dbReference type="Google" id="ProtNLM"/>
    </source>
</evidence>
<feature type="region of interest" description="Disordered" evidence="1">
    <location>
        <begin position="266"/>
        <end position="305"/>
    </location>
</feature>
<accession>A0ABQ6ML65</accession>
<reference evidence="2 3" key="1">
    <citation type="journal article" date="2023" name="Commun. Biol.">
        <title>Genome analysis of Parmales, the sister group of diatoms, reveals the evolutionary specialization of diatoms from phago-mixotrophs to photoautotrophs.</title>
        <authorList>
            <person name="Ban H."/>
            <person name="Sato S."/>
            <person name="Yoshikawa S."/>
            <person name="Yamada K."/>
            <person name="Nakamura Y."/>
            <person name="Ichinomiya M."/>
            <person name="Sato N."/>
            <person name="Blanc-Mathieu R."/>
            <person name="Endo H."/>
            <person name="Kuwata A."/>
            <person name="Ogata H."/>
        </authorList>
    </citation>
    <scope>NUCLEOTIDE SEQUENCE [LARGE SCALE GENOMIC DNA]</scope>
</reference>
<feature type="non-terminal residue" evidence="2">
    <location>
        <position position="1"/>
    </location>
</feature>
<keyword evidence="3" id="KW-1185">Reference proteome</keyword>
<feature type="compositionally biased region" description="Low complexity" evidence="1">
    <location>
        <begin position="266"/>
        <end position="289"/>
    </location>
</feature>
<proteinExistence type="predicted"/>
<comment type="caution">
    <text evidence="2">The sequence shown here is derived from an EMBL/GenBank/DDBJ whole genome shotgun (WGS) entry which is preliminary data.</text>
</comment>
<evidence type="ECO:0000313" key="2">
    <source>
        <dbReference type="EMBL" id="GMI28536.1"/>
    </source>
</evidence>
<sequence length="305" mass="30559">NTSGDNCETKTVNPFASGECVDLDDFTMGILGSNCADAADYCTGDYGALVGPLCPVTCGKCDDWCTDQDSMMGLWASQNAGWPVTCAEADETHAEDGIYMTACGGSSNKCSAYGSDTSGYGACTVNADGNACANDSVVSGFVADGDCACDCTAIDYEGDTCETATTCADGHTCSNGGAITGTTVVAGDCACDCSGTDYEGEACETATTCQDAAAGGGGFAYSYSYSYDGFTCENGGAATGTTVVSGDCACDCTGTGYEGESCEVLTTEPPTDAPTSAPTATATEPATEPATEEEEIECVADCSSE</sequence>
<feature type="compositionally biased region" description="Acidic residues" evidence="1">
    <location>
        <begin position="290"/>
        <end position="305"/>
    </location>
</feature>
<dbReference type="Proteomes" id="UP001165060">
    <property type="component" value="Unassembled WGS sequence"/>
</dbReference>
<organism evidence="2 3">
    <name type="scientific">Tetraparma gracilis</name>
    <dbReference type="NCBI Taxonomy" id="2962635"/>
    <lineage>
        <taxon>Eukaryota</taxon>
        <taxon>Sar</taxon>
        <taxon>Stramenopiles</taxon>
        <taxon>Ochrophyta</taxon>
        <taxon>Bolidophyceae</taxon>
        <taxon>Parmales</taxon>
        <taxon>Triparmaceae</taxon>
        <taxon>Tetraparma</taxon>
    </lineage>
</organism>
<evidence type="ECO:0000256" key="1">
    <source>
        <dbReference type="SAM" id="MobiDB-lite"/>
    </source>
</evidence>